<evidence type="ECO:0000256" key="1">
    <source>
        <dbReference type="SAM" id="Phobius"/>
    </source>
</evidence>
<dbReference type="RefSeq" id="WP_142940916.1">
    <property type="nucleotide sequence ID" value="NZ_VIKR01000001.1"/>
</dbReference>
<organism evidence="2 3">
    <name type="scientific">Aliikangiella marina</name>
    <dbReference type="NCBI Taxonomy" id="1712262"/>
    <lineage>
        <taxon>Bacteria</taxon>
        <taxon>Pseudomonadati</taxon>
        <taxon>Pseudomonadota</taxon>
        <taxon>Gammaproteobacteria</taxon>
        <taxon>Oceanospirillales</taxon>
        <taxon>Pleioneaceae</taxon>
        <taxon>Aliikangiella</taxon>
    </lineage>
</organism>
<dbReference type="EMBL" id="VIKR01000001">
    <property type="protein sequence ID" value="TQV77344.1"/>
    <property type="molecule type" value="Genomic_DNA"/>
</dbReference>
<evidence type="ECO:0000313" key="2">
    <source>
        <dbReference type="EMBL" id="TQV77344.1"/>
    </source>
</evidence>
<evidence type="ECO:0000313" key="3">
    <source>
        <dbReference type="Proteomes" id="UP000317839"/>
    </source>
</evidence>
<dbReference type="AlphaFoldDB" id="A0A545TJD2"/>
<feature type="transmembrane region" description="Helical" evidence="1">
    <location>
        <begin position="368"/>
        <end position="391"/>
    </location>
</feature>
<reference evidence="2 3" key="1">
    <citation type="submission" date="2019-06" db="EMBL/GenBank/DDBJ databases">
        <title>Draft genome of Aliikangiella marina GYP-15.</title>
        <authorList>
            <person name="Wang G."/>
        </authorList>
    </citation>
    <scope>NUCLEOTIDE SEQUENCE [LARGE SCALE GENOMIC DNA]</scope>
    <source>
        <strain evidence="2 3">GYP-15</strain>
    </source>
</reference>
<sequence length="416" mass="47349">MDELEFSQQLLQFSKEFNFLPKNWKLVANVKSDERLRSKLISLDNYDSFELEIKVNEQYVSIENFELGIQLDIAIAPPRNNSVFFANDLNDLIEHTSLINPPKNIVLINEGYVSWLNDSKPSTKVEAFFTAQRLIQDLIAIEVLELDRKDELVLTSSGSKLSLAKNLSETVFVQNANEIILGSSNIIKIFKDKLHENDKKRVLRAVLKNSLTGCDKEKRLSHFFAHCSEIATVFSNNYELFVSEFSFDNELEKLMEQKRNYSAKLNSLLASIQGKILAIPLSLILAFGQMKSKPEDSPLLVNTGIWIAAIIFSIIMFFLLRSHNTALEAISKEILTKSKRFKVELANLYSEVQSVFESLAKQSKINFIMIRFLTALIFIGILSTTITYAYITPEINEIFASLKTKIVSFVLFLVSS</sequence>
<keyword evidence="1" id="KW-0472">Membrane</keyword>
<dbReference type="OrthoDB" id="7069241at2"/>
<comment type="caution">
    <text evidence="2">The sequence shown here is derived from an EMBL/GenBank/DDBJ whole genome shotgun (WGS) entry which is preliminary data.</text>
</comment>
<keyword evidence="1" id="KW-0812">Transmembrane</keyword>
<feature type="transmembrane region" description="Helical" evidence="1">
    <location>
        <begin position="299"/>
        <end position="320"/>
    </location>
</feature>
<proteinExistence type="predicted"/>
<name>A0A545TJD2_9GAMM</name>
<keyword evidence="1" id="KW-1133">Transmembrane helix</keyword>
<dbReference type="Proteomes" id="UP000317839">
    <property type="component" value="Unassembled WGS sequence"/>
</dbReference>
<keyword evidence="3" id="KW-1185">Reference proteome</keyword>
<feature type="transmembrane region" description="Helical" evidence="1">
    <location>
        <begin position="265"/>
        <end position="287"/>
    </location>
</feature>
<gene>
    <name evidence="2" type="ORF">FLL45_05210</name>
</gene>
<protein>
    <submittedName>
        <fullName evidence="2">Uncharacterized protein</fullName>
    </submittedName>
</protein>
<accession>A0A545TJD2</accession>